<accession>A0ABD0YWB5</accession>
<feature type="region of interest" description="Disordered" evidence="1">
    <location>
        <begin position="263"/>
        <end position="312"/>
    </location>
</feature>
<feature type="region of interest" description="Disordered" evidence="1">
    <location>
        <begin position="183"/>
        <end position="247"/>
    </location>
</feature>
<dbReference type="Gene3D" id="3.30.70.270">
    <property type="match status" value="1"/>
</dbReference>
<dbReference type="PANTHER" id="PTHR24559:SF444">
    <property type="entry name" value="REVERSE TRANSCRIPTASE DOMAIN-CONTAINING PROTEIN"/>
    <property type="match status" value="1"/>
</dbReference>
<gene>
    <name evidence="2" type="ORF">AAG570_000087</name>
</gene>
<dbReference type="InterPro" id="IPR043502">
    <property type="entry name" value="DNA/RNA_pol_sf"/>
</dbReference>
<reference evidence="2 3" key="1">
    <citation type="submission" date="2024-07" db="EMBL/GenBank/DDBJ databases">
        <title>Chromosome-level genome assembly of the water stick insect Ranatra chinensis (Heteroptera: Nepidae).</title>
        <authorList>
            <person name="Liu X."/>
        </authorList>
    </citation>
    <scope>NUCLEOTIDE SEQUENCE [LARGE SCALE GENOMIC DNA]</scope>
    <source>
        <strain evidence="2">Cailab_2021Rc</strain>
        <tissue evidence="2">Muscle</tissue>
    </source>
</reference>
<organism evidence="2 3">
    <name type="scientific">Ranatra chinensis</name>
    <dbReference type="NCBI Taxonomy" id="642074"/>
    <lineage>
        <taxon>Eukaryota</taxon>
        <taxon>Metazoa</taxon>
        <taxon>Ecdysozoa</taxon>
        <taxon>Arthropoda</taxon>
        <taxon>Hexapoda</taxon>
        <taxon>Insecta</taxon>
        <taxon>Pterygota</taxon>
        <taxon>Neoptera</taxon>
        <taxon>Paraneoptera</taxon>
        <taxon>Hemiptera</taxon>
        <taxon>Heteroptera</taxon>
        <taxon>Panheteroptera</taxon>
        <taxon>Nepomorpha</taxon>
        <taxon>Nepidae</taxon>
        <taxon>Ranatrinae</taxon>
        <taxon>Ranatra</taxon>
    </lineage>
</organism>
<dbReference type="PANTHER" id="PTHR24559">
    <property type="entry name" value="TRANSPOSON TY3-I GAG-POL POLYPROTEIN"/>
    <property type="match status" value="1"/>
</dbReference>
<evidence type="ECO:0000313" key="2">
    <source>
        <dbReference type="EMBL" id="KAL1140155.1"/>
    </source>
</evidence>
<dbReference type="Proteomes" id="UP001558652">
    <property type="component" value="Unassembled WGS sequence"/>
</dbReference>
<dbReference type="SUPFAM" id="SSF56672">
    <property type="entry name" value="DNA/RNA polymerases"/>
    <property type="match status" value="1"/>
</dbReference>
<keyword evidence="3" id="KW-1185">Reference proteome</keyword>
<dbReference type="AlphaFoldDB" id="A0ABD0YWB5"/>
<protein>
    <submittedName>
        <fullName evidence="2">Uncharacterized protein</fullName>
    </submittedName>
</protein>
<dbReference type="InterPro" id="IPR043128">
    <property type="entry name" value="Rev_trsase/Diguanyl_cyclase"/>
</dbReference>
<sequence length="381" mass="43439">MFYENKKQETTEIGTTSADPLKMLPAWEARRWNHHSTQCGLLRKTQHTVKRAQKEKGGKEKTQTEKIQLKEVNRRRNELEDIVNMMDTIISHPEDHINQTLKSSFTYKTKTYQGVGTLLQVLKQTIRQVKAYRTVVKMKQDKVTSDTDLCSFKDQQHIHATVRGVSIAIKGLGVVQIDEDEDDFQAGKDDTATVERKTPYQPGRNSPLKGASVGSAGALDTARSCPYTRKNKWDTPSRPYQPEPMDVNIVQGSRGTWVLTDASYPTDEEWPPLQQQRQRQRHRNSQGRTSPLTITAVAPDPGAKGHEGTPRDTIGVWIGYRREAFDWENADTGRRADKYPLPRLEDMLERMNGASVFNILDLKAGYHQMRMHEADCEKTAF</sequence>
<dbReference type="EMBL" id="JBFDAA010000001">
    <property type="protein sequence ID" value="KAL1140155.1"/>
    <property type="molecule type" value="Genomic_DNA"/>
</dbReference>
<evidence type="ECO:0000313" key="3">
    <source>
        <dbReference type="Proteomes" id="UP001558652"/>
    </source>
</evidence>
<dbReference type="GO" id="GO:0071897">
    <property type="term" value="P:DNA biosynthetic process"/>
    <property type="evidence" value="ECO:0007669"/>
    <property type="project" value="UniProtKB-ARBA"/>
</dbReference>
<proteinExistence type="predicted"/>
<comment type="caution">
    <text evidence="2">The sequence shown here is derived from an EMBL/GenBank/DDBJ whole genome shotgun (WGS) entry which is preliminary data.</text>
</comment>
<name>A0ABD0YWB5_9HEMI</name>
<dbReference type="InterPro" id="IPR053134">
    <property type="entry name" value="RNA-dir_DNA_polymerase"/>
</dbReference>
<dbReference type="Gene3D" id="3.10.10.10">
    <property type="entry name" value="HIV Type 1 Reverse Transcriptase, subunit A, domain 1"/>
    <property type="match status" value="1"/>
</dbReference>
<feature type="compositionally biased region" description="Basic and acidic residues" evidence="1">
    <location>
        <begin position="185"/>
        <end position="198"/>
    </location>
</feature>
<evidence type="ECO:0000256" key="1">
    <source>
        <dbReference type="SAM" id="MobiDB-lite"/>
    </source>
</evidence>